<accession>A0A849JTK5</accession>
<sequence>MTRLILLHGRDTGGLDPERIEAGWLAALNTGLADAGAELRLRDDDATFVFYGDTLAAVTGGDEPPPITTHGLPGLSEDAARFALSVAREVLSGSGVLTATPSLEPTSLSGGSLWAALSAALAAVDRWVPGLSSAILLLFVRDVYVYLTDDEARSTIDTGVAAAFAGDGPAVVVAHSLGSVIAYQVLRSAVPGADDVPLLVTLGSPLAITAVLDAVRALAPLTWPEPVQRWVALRDPRDLLTLNDLDPAAFPVPGPRTIENAHVDNPVPGHHAAASLLDGRPAGYLAAPEVGALVAEALTAVRPARPGTEGACPP</sequence>
<evidence type="ECO:0000313" key="1">
    <source>
        <dbReference type="EMBL" id="NNU26632.1"/>
    </source>
</evidence>
<dbReference type="EMBL" id="JABFAJ010000006">
    <property type="protein sequence ID" value="NNU26632.1"/>
    <property type="molecule type" value="Genomic_DNA"/>
</dbReference>
<gene>
    <name evidence="1" type="ORF">HLI28_03630</name>
</gene>
<dbReference type="InterPro" id="IPR029058">
    <property type="entry name" value="AB_hydrolase_fold"/>
</dbReference>
<dbReference type="Proteomes" id="UP000557204">
    <property type="component" value="Unassembled WGS sequence"/>
</dbReference>
<organism evidence="1 2">
    <name type="scientific">Isoptericola sediminis</name>
    <dbReference type="NCBI Taxonomy" id="2733572"/>
    <lineage>
        <taxon>Bacteria</taxon>
        <taxon>Bacillati</taxon>
        <taxon>Actinomycetota</taxon>
        <taxon>Actinomycetes</taxon>
        <taxon>Micrococcales</taxon>
        <taxon>Promicromonosporaceae</taxon>
        <taxon>Isoptericola</taxon>
    </lineage>
</organism>
<keyword evidence="2" id="KW-1185">Reference proteome</keyword>
<dbReference type="AlphaFoldDB" id="A0A849JTK5"/>
<dbReference type="SUPFAM" id="SSF53474">
    <property type="entry name" value="alpha/beta-Hydrolases"/>
    <property type="match status" value="1"/>
</dbReference>
<dbReference type="RefSeq" id="WP_171246149.1">
    <property type="nucleotide sequence ID" value="NZ_JABFAJ010000006.1"/>
</dbReference>
<comment type="caution">
    <text evidence="1">The sequence shown here is derived from an EMBL/GenBank/DDBJ whole genome shotgun (WGS) entry which is preliminary data.</text>
</comment>
<reference evidence="1 2" key="1">
    <citation type="submission" date="2020-05" db="EMBL/GenBank/DDBJ databases">
        <title>Genome sequence of Isoptericola sp. JC619 isolated from Chilika lagoon, India.</title>
        <authorList>
            <person name="Kumar D."/>
            <person name="Appam K."/>
            <person name="Gandham S."/>
            <person name="Uppada J."/>
            <person name="Sasikala C."/>
            <person name="Venkata Ramana C."/>
        </authorList>
    </citation>
    <scope>NUCLEOTIDE SEQUENCE [LARGE SCALE GENOMIC DNA]</scope>
    <source>
        <strain evidence="1 2">JC619</strain>
    </source>
</reference>
<evidence type="ECO:0008006" key="3">
    <source>
        <dbReference type="Google" id="ProtNLM"/>
    </source>
</evidence>
<protein>
    <recommendedName>
        <fullName evidence="3">Alpha/beta hydrolase family protein</fullName>
    </recommendedName>
</protein>
<proteinExistence type="predicted"/>
<evidence type="ECO:0000313" key="2">
    <source>
        <dbReference type="Proteomes" id="UP000557204"/>
    </source>
</evidence>
<name>A0A849JTK5_9MICO</name>
<dbReference type="Gene3D" id="3.40.50.1820">
    <property type="entry name" value="alpha/beta hydrolase"/>
    <property type="match status" value="1"/>
</dbReference>